<dbReference type="PANTHER" id="PTHR39600">
    <property type="entry name" value="PEPTIDASE INHIBITOR I78 FAMILY PROTEIN"/>
    <property type="match status" value="1"/>
</dbReference>
<keyword evidence="2" id="KW-1185">Reference proteome</keyword>
<dbReference type="RefSeq" id="WP_344869687.1">
    <property type="nucleotide sequence ID" value="NZ_BAABBP010000019.1"/>
</dbReference>
<protein>
    <recommendedName>
        <fullName evidence="3">Proteinase inhibitor I78</fullName>
    </recommendedName>
</protein>
<evidence type="ECO:0000313" key="1">
    <source>
        <dbReference type="EMBL" id="GAA3997966.1"/>
    </source>
</evidence>
<accession>A0ABP7RI79</accession>
<organism evidence="1 2">
    <name type="scientific">Comamonas faecalis</name>
    <dbReference type="NCBI Taxonomy" id="1387849"/>
    <lineage>
        <taxon>Bacteria</taxon>
        <taxon>Pseudomonadati</taxon>
        <taxon>Pseudomonadota</taxon>
        <taxon>Betaproteobacteria</taxon>
        <taxon>Burkholderiales</taxon>
        <taxon>Comamonadaceae</taxon>
        <taxon>Comamonas</taxon>
    </lineage>
</organism>
<gene>
    <name evidence="1" type="ORF">GCM10022279_22090</name>
</gene>
<dbReference type="Gene3D" id="3.30.10.10">
    <property type="entry name" value="Trypsin Inhibitor V, subunit A"/>
    <property type="match status" value="1"/>
</dbReference>
<comment type="caution">
    <text evidence="1">The sequence shown here is derived from an EMBL/GenBank/DDBJ whole genome shotgun (WGS) entry which is preliminary data.</text>
</comment>
<dbReference type="InterPro" id="IPR021719">
    <property type="entry name" value="Prot_inh_I78"/>
</dbReference>
<dbReference type="Proteomes" id="UP001501627">
    <property type="component" value="Unassembled WGS sequence"/>
</dbReference>
<evidence type="ECO:0008006" key="3">
    <source>
        <dbReference type="Google" id="ProtNLM"/>
    </source>
</evidence>
<evidence type="ECO:0000313" key="2">
    <source>
        <dbReference type="Proteomes" id="UP001501627"/>
    </source>
</evidence>
<dbReference type="Pfam" id="PF11720">
    <property type="entry name" value="Inhibitor_I78"/>
    <property type="match status" value="1"/>
</dbReference>
<sequence length="78" mass="7944">MPIGTSTAPVGGVCDAQAAQWAVGKSATGQVIEQARVRAGARMARVLHPGQVVTLEFDAERLNLGVNATGVVISARCG</sequence>
<dbReference type="PANTHER" id="PTHR39600:SF1">
    <property type="entry name" value="PEPTIDASE INHIBITOR I78 FAMILY PROTEIN"/>
    <property type="match status" value="1"/>
</dbReference>
<name>A0ABP7RI79_9BURK</name>
<proteinExistence type="predicted"/>
<dbReference type="EMBL" id="BAABBP010000019">
    <property type="protein sequence ID" value="GAA3997966.1"/>
    <property type="molecule type" value="Genomic_DNA"/>
</dbReference>
<reference evidence="2" key="1">
    <citation type="journal article" date="2019" name="Int. J. Syst. Evol. Microbiol.">
        <title>The Global Catalogue of Microorganisms (GCM) 10K type strain sequencing project: providing services to taxonomists for standard genome sequencing and annotation.</title>
        <authorList>
            <consortium name="The Broad Institute Genomics Platform"/>
            <consortium name="The Broad Institute Genome Sequencing Center for Infectious Disease"/>
            <person name="Wu L."/>
            <person name="Ma J."/>
        </authorList>
    </citation>
    <scope>NUCLEOTIDE SEQUENCE [LARGE SCALE GENOMIC DNA]</scope>
    <source>
        <strain evidence="2">JCM 17561</strain>
    </source>
</reference>